<feature type="compositionally biased region" description="Low complexity" evidence="1">
    <location>
        <begin position="192"/>
        <end position="206"/>
    </location>
</feature>
<dbReference type="EMBL" id="JAINDJ010000006">
    <property type="protein sequence ID" value="KAG9444449.1"/>
    <property type="molecule type" value="Genomic_DNA"/>
</dbReference>
<name>A0AAV7E774_ARIFI</name>
<evidence type="ECO:0000313" key="2">
    <source>
        <dbReference type="EMBL" id="KAG9444449.1"/>
    </source>
</evidence>
<feature type="region of interest" description="Disordered" evidence="1">
    <location>
        <begin position="1"/>
        <end position="25"/>
    </location>
</feature>
<organism evidence="2 3">
    <name type="scientific">Aristolochia fimbriata</name>
    <name type="common">White veined hardy Dutchman's pipe vine</name>
    <dbReference type="NCBI Taxonomy" id="158543"/>
    <lineage>
        <taxon>Eukaryota</taxon>
        <taxon>Viridiplantae</taxon>
        <taxon>Streptophyta</taxon>
        <taxon>Embryophyta</taxon>
        <taxon>Tracheophyta</taxon>
        <taxon>Spermatophyta</taxon>
        <taxon>Magnoliopsida</taxon>
        <taxon>Magnoliidae</taxon>
        <taxon>Piperales</taxon>
        <taxon>Aristolochiaceae</taxon>
        <taxon>Aristolochia</taxon>
    </lineage>
</organism>
<keyword evidence="3" id="KW-1185">Reference proteome</keyword>
<accession>A0AAV7E774</accession>
<feature type="region of interest" description="Disordered" evidence="1">
    <location>
        <begin position="98"/>
        <end position="153"/>
    </location>
</feature>
<dbReference type="Proteomes" id="UP000825729">
    <property type="component" value="Unassembled WGS sequence"/>
</dbReference>
<gene>
    <name evidence="2" type="ORF">H6P81_015789</name>
</gene>
<comment type="caution">
    <text evidence="2">The sequence shown here is derived from an EMBL/GenBank/DDBJ whole genome shotgun (WGS) entry which is preliminary data.</text>
</comment>
<evidence type="ECO:0000256" key="1">
    <source>
        <dbReference type="SAM" id="MobiDB-lite"/>
    </source>
</evidence>
<protein>
    <submittedName>
        <fullName evidence="2">Uncharacterized protein</fullName>
    </submittedName>
</protein>
<reference evidence="2 3" key="1">
    <citation type="submission" date="2021-07" db="EMBL/GenBank/DDBJ databases">
        <title>The Aristolochia fimbriata genome: insights into angiosperm evolution, floral development and chemical biosynthesis.</title>
        <authorList>
            <person name="Jiao Y."/>
        </authorList>
    </citation>
    <scope>NUCLEOTIDE SEQUENCE [LARGE SCALE GENOMIC DNA]</scope>
    <source>
        <strain evidence="2">IBCAS-2021</strain>
        <tissue evidence="2">Leaf</tissue>
    </source>
</reference>
<feature type="region of interest" description="Disordered" evidence="1">
    <location>
        <begin position="297"/>
        <end position="330"/>
    </location>
</feature>
<evidence type="ECO:0000313" key="3">
    <source>
        <dbReference type="Proteomes" id="UP000825729"/>
    </source>
</evidence>
<feature type="compositionally biased region" description="Polar residues" evidence="1">
    <location>
        <begin position="297"/>
        <end position="306"/>
    </location>
</feature>
<feature type="region of interest" description="Disordered" evidence="1">
    <location>
        <begin position="171"/>
        <end position="219"/>
    </location>
</feature>
<proteinExistence type="predicted"/>
<dbReference type="AlphaFoldDB" id="A0AAV7E774"/>
<feature type="compositionally biased region" description="Acidic residues" evidence="1">
    <location>
        <begin position="310"/>
        <end position="320"/>
    </location>
</feature>
<sequence>MANNANNVAASPADLRAPTSPPPTTCPITRALARSLSTGHAPFMLDACHSSALFMPEATAVSTKPAATSAKPTTALARPIPAMARPTYLVVAASPPRNPTVTRLSRHHGEGVPSSLPWCSATNNMGARLPPPRQESNSPPRRSPRRQTLATSPVALSSISLCRTSSVAASANQSPAKATLRAQPAASSPNRSPTTTSLQTPTTVSPMQSSAKISPLRFASETSLPTPTVRMASMTTLAKTIEVQLVEMQVALKEQSEQLRIEDAQLAARDLQIMRILERLEMGATTNNTGSVYQEVSQNRATTSGSAEPLPEDPTSDDELPPVAPTAIRRGRVKIEPTALTLDPVTELINRAI</sequence>
<feature type="compositionally biased region" description="Low complexity" evidence="1">
    <location>
        <begin position="1"/>
        <end position="10"/>
    </location>
</feature>